<feature type="compositionally biased region" description="Polar residues" evidence="1">
    <location>
        <begin position="1"/>
        <end position="20"/>
    </location>
</feature>
<evidence type="ECO:0000256" key="2">
    <source>
        <dbReference type="SAM" id="Phobius"/>
    </source>
</evidence>
<feature type="compositionally biased region" description="Basic and acidic residues" evidence="1">
    <location>
        <begin position="26"/>
        <end position="37"/>
    </location>
</feature>
<reference evidence="4" key="1">
    <citation type="journal article" date="2015" name="J. Biotechnol.">
        <title>The structure of the Cyberlindnera jadinii genome and its relation to Candida utilis analyzed by the occurrence of single nucleotide polymorphisms.</title>
        <authorList>
            <person name="Rupp O."/>
            <person name="Brinkrolf K."/>
            <person name="Buerth C."/>
            <person name="Kunigo M."/>
            <person name="Schneider J."/>
            <person name="Jaenicke S."/>
            <person name="Goesmann A."/>
            <person name="Puehler A."/>
            <person name="Jaeger K.-E."/>
            <person name="Ernst J.F."/>
        </authorList>
    </citation>
    <scope>NUCLEOTIDE SEQUENCE [LARGE SCALE GENOMIC DNA]</scope>
    <source>
        <strain evidence="4">ATCC 18201 / CBS 1600 / BCRC 20928 / JCM 3617 / NBRC 0987 / NRRL Y-1542</strain>
    </source>
</reference>
<evidence type="ECO:0000313" key="3">
    <source>
        <dbReference type="EMBL" id="CEP21669.1"/>
    </source>
</evidence>
<evidence type="ECO:0008006" key="5">
    <source>
        <dbReference type="Google" id="ProtNLM"/>
    </source>
</evidence>
<dbReference type="PANTHER" id="PTHR36819:SF1">
    <property type="entry name" value="REGULATOR OF PHOSPHOLIPASE D SRF1"/>
    <property type="match status" value="1"/>
</dbReference>
<proteinExistence type="predicted"/>
<keyword evidence="2" id="KW-0472">Membrane</keyword>
<sequence>MSTKEATPESGNSTESSSQLAVVPKAHTDLKQREYKRPPLTNPYTHVKNYSHEATTVPPFVLYGIANNQNNAMQHHKCKDIRHQDPFLVSMNNNWGTLMEVVDNTPAFADGVLYHDTEALKGLPTLEGKWGGDERLKHYLNNEGPPPEKGKLAFNDFNSDSSSETKDYFKRRSKAGYWMSTEKREEWLPYLKRVFLYNNYIPLCFRVVLICLCVITLAIAIRIFRISKRQYYVTSGITSSVSQQPSTIMAICVQTIALVYLGYITYDEFSSKPLGIRNPVEKMRLILLDLLFIIFSSSNLSLSFNTLYDNRWVCVADEESSSPRVGTICRLQRSQCAFLFVILCAWVVTFVISIIRVIQKVSSPGAMS</sequence>
<accession>A0A0H5CBH6</accession>
<evidence type="ECO:0000256" key="1">
    <source>
        <dbReference type="SAM" id="MobiDB-lite"/>
    </source>
</evidence>
<dbReference type="EMBL" id="CDQK01000002">
    <property type="protein sequence ID" value="CEP21669.1"/>
    <property type="molecule type" value="Genomic_DNA"/>
</dbReference>
<dbReference type="PANTHER" id="PTHR36819">
    <property type="entry name" value="REGULATOR OF PHOSPHOLIPASE D SRF1"/>
    <property type="match status" value="1"/>
</dbReference>
<feature type="transmembrane region" description="Helical" evidence="2">
    <location>
        <begin position="283"/>
        <end position="302"/>
    </location>
</feature>
<dbReference type="GO" id="GO:0000324">
    <property type="term" value="C:fungal-type vacuole"/>
    <property type="evidence" value="ECO:0007669"/>
    <property type="project" value="TreeGrafter"/>
</dbReference>
<dbReference type="InterPro" id="IPR037737">
    <property type="entry name" value="Srf1"/>
</dbReference>
<gene>
    <name evidence="3" type="ORF">BN1211_1806</name>
</gene>
<name>A0A0H5CBH6_CYBJN</name>
<keyword evidence="2" id="KW-0812">Transmembrane</keyword>
<evidence type="ECO:0000313" key="4">
    <source>
        <dbReference type="Proteomes" id="UP000038830"/>
    </source>
</evidence>
<feature type="transmembrane region" description="Helical" evidence="2">
    <location>
        <begin position="245"/>
        <end position="263"/>
    </location>
</feature>
<dbReference type="GO" id="GO:0071944">
    <property type="term" value="C:cell periphery"/>
    <property type="evidence" value="ECO:0007669"/>
    <property type="project" value="TreeGrafter"/>
</dbReference>
<protein>
    <recommendedName>
        <fullName evidence="5">Regulator of phospholipase D SRF1</fullName>
    </recommendedName>
</protein>
<feature type="transmembrane region" description="Helical" evidence="2">
    <location>
        <begin position="337"/>
        <end position="358"/>
    </location>
</feature>
<keyword evidence="2" id="KW-1133">Transmembrane helix</keyword>
<feature type="transmembrane region" description="Helical" evidence="2">
    <location>
        <begin position="200"/>
        <end position="224"/>
    </location>
</feature>
<dbReference type="Proteomes" id="UP000038830">
    <property type="component" value="Unassembled WGS sequence"/>
</dbReference>
<organism evidence="3 4">
    <name type="scientific">Cyberlindnera jadinii (strain ATCC 18201 / CBS 1600 / BCRC 20928 / JCM 3617 / NBRC 0987 / NRRL Y-1542)</name>
    <name type="common">Torula yeast</name>
    <name type="synonym">Candida utilis</name>
    <dbReference type="NCBI Taxonomy" id="983966"/>
    <lineage>
        <taxon>Eukaryota</taxon>
        <taxon>Fungi</taxon>
        <taxon>Dikarya</taxon>
        <taxon>Ascomycota</taxon>
        <taxon>Saccharomycotina</taxon>
        <taxon>Saccharomycetes</taxon>
        <taxon>Phaffomycetales</taxon>
        <taxon>Phaffomycetaceae</taxon>
        <taxon>Cyberlindnera</taxon>
    </lineage>
</organism>
<feature type="region of interest" description="Disordered" evidence="1">
    <location>
        <begin position="1"/>
        <end position="46"/>
    </location>
</feature>
<dbReference type="AlphaFoldDB" id="A0A0H5CBH6"/>